<dbReference type="InterPro" id="IPR013320">
    <property type="entry name" value="ConA-like_dom_sf"/>
</dbReference>
<dbReference type="SUPFAM" id="SSF49899">
    <property type="entry name" value="Concanavalin A-like lectins/glucanases"/>
    <property type="match status" value="1"/>
</dbReference>
<dbReference type="Proteomes" id="UP000217648">
    <property type="component" value="Unassembled WGS sequence"/>
</dbReference>
<accession>A0A2A5MB84</accession>
<feature type="non-terminal residue" evidence="1">
    <location>
        <position position="246"/>
    </location>
</feature>
<protein>
    <submittedName>
        <fullName evidence="1">Uncharacterized protein</fullName>
    </submittedName>
</protein>
<dbReference type="EMBL" id="NXHG01000119">
    <property type="protein sequence ID" value="PCM58090.1"/>
    <property type="molecule type" value="Genomic_DNA"/>
</dbReference>
<name>A0A2A5MB84_9ENTR</name>
<organism evidence="1 2">
    <name type="scientific">Klebsiella quasipneumoniae</name>
    <dbReference type="NCBI Taxonomy" id="1463165"/>
    <lineage>
        <taxon>Bacteria</taxon>
        <taxon>Pseudomonadati</taxon>
        <taxon>Pseudomonadota</taxon>
        <taxon>Gammaproteobacteria</taxon>
        <taxon>Enterobacterales</taxon>
        <taxon>Enterobacteriaceae</taxon>
        <taxon>Klebsiella/Raoultella group</taxon>
        <taxon>Klebsiella</taxon>
        <taxon>Klebsiella pneumoniae complex</taxon>
    </lineage>
</organism>
<dbReference type="AlphaFoldDB" id="A0A2A5MB84"/>
<evidence type="ECO:0000313" key="1">
    <source>
        <dbReference type="EMBL" id="PCM58090.1"/>
    </source>
</evidence>
<comment type="caution">
    <text evidence="1">The sequence shown here is derived from an EMBL/GenBank/DDBJ whole genome shotgun (WGS) entry which is preliminary data.</text>
</comment>
<dbReference type="Gene3D" id="2.60.120.200">
    <property type="match status" value="1"/>
</dbReference>
<sequence>MTIMSNFFNIGAVLDDDHGCPIIGADGSITDATKFMFDFMNAKTWPSQATNIDNGSQLINLVEVGNPGVVSLLGASTMTFTGKGISAQSVSNTVYARVNLPDESKLPANAPGLLFTIWIRHKTSALTSGVAAVAGYSYQTGAGNQYSLSYDFAAKTYNLRANGINHVIDASTWADGVLVQLAVDWNSADGVSNAYVNGALHDSITSAGTIGNLKQPTSVNAGAYPAMFLLGGFSGLWLGQIVRIWL</sequence>
<evidence type="ECO:0000313" key="2">
    <source>
        <dbReference type="Proteomes" id="UP000217648"/>
    </source>
</evidence>
<gene>
    <name evidence="1" type="ORF">CP911_29610</name>
</gene>
<proteinExistence type="predicted"/>
<reference evidence="1 2" key="1">
    <citation type="submission" date="2017-09" db="EMBL/GenBank/DDBJ databases">
        <title>Mdr eskape-Ghana.</title>
        <authorList>
            <person name="Agyepong N."/>
            <person name="Janice J."/>
            <person name="Samuelsen O."/>
            <person name="Owusu-Ofori A."/>
            <person name="Sundsfjord A."/>
            <person name="Essack S."/>
            <person name="Pedersen T."/>
        </authorList>
    </citation>
    <scope>NUCLEOTIDE SEQUENCE [LARGE SCALE GENOMIC DNA]</scope>
    <source>
        <strain evidence="1 2">46</strain>
    </source>
</reference>